<dbReference type="STRING" id="649764.HMPREF0762_01525"/>
<protein>
    <submittedName>
        <fullName evidence="2">Uncharacterized protein</fullName>
    </submittedName>
</protein>
<dbReference type="Proteomes" id="UP000006001">
    <property type="component" value="Unassembled WGS sequence"/>
</dbReference>
<dbReference type="AlphaFoldDB" id="D0WI53"/>
<evidence type="ECO:0000256" key="1">
    <source>
        <dbReference type="SAM" id="MobiDB-lite"/>
    </source>
</evidence>
<name>D0WI53_SLAES</name>
<evidence type="ECO:0000313" key="2">
    <source>
        <dbReference type="EMBL" id="EEZ60720.1"/>
    </source>
</evidence>
<comment type="caution">
    <text evidence="2">The sequence shown here is derived from an EMBL/GenBank/DDBJ whole genome shotgun (WGS) entry which is preliminary data.</text>
</comment>
<dbReference type="HOGENOM" id="CLU_2737888_0_0_11"/>
<organism evidence="2 3">
    <name type="scientific">Slackia exigua (strain ATCC 700122 / DSM 15923 / CIP 105133 / JCM 11022 / KCTC 5966 / S-7)</name>
    <dbReference type="NCBI Taxonomy" id="649764"/>
    <lineage>
        <taxon>Bacteria</taxon>
        <taxon>Bacillati</taxon>
        <taxon>Actinomycetota</taxon>
        <taxon>Coriobacteriia</taxon>
        <taxon>Eggerthellales</taxon>
        <taxon>Eggerthellaceae</taxon>
        <taxon>Slackia</taxon>
    </lineage>
</organism>
<accession>D0WI53</accession>
<feature type="compositionally biased region" description="Basic and acidic residues" evidence="1">
    <location>
        <begin position="48"/>
        <end position="71"/>
    </location>
</feature>
<reference evidence="2" key="1">
    <citation type="submission" date="2009-10" db="EMBL/GenBank/DDBJ databases">
        <authorList>
            <person name="Weinstock G."/>
            <person name="Sodergren E."/>
            <person name="Clifton S."/>
            <person name="Fulton L."/>
            <person name="Fulton B."/>
            <person name="Courtney L."/>
            <person name="Fronick C."/>
            <person name="Harrison M."/>
            <person name="Strong C."/>
            <person name="Farmer C."/>
            <person name="Delahaunty K."/>
            <person name="Markovic C."/>
            <person name="Hall O."/>
            <person name="Minx P."/>
            <person name="Tomlinson C."/>
            <person name="Mitreva M."/>
            <person name="Nelson J."/>
            <person name="Hou S."/>
            <person name="Wollam A."/>
            <person name="Pepin K.H."/>
            <person name="Johnson M."/>
            <person name="Bhonagiri V."/>
            <person name="Nash W.E."/>
            <person name="Warren W."/>
            <person name="Chinwalla A."/>
            <person name="Mardis E.R."/>
            <person name="Wilson R.K."/>
        </authorList>
    </citation>
    <scope>NUCLEOTIDE SEQUENCE [LARGE SCALE GENOMIC DNA]</scope>
    <source>
        <strain evidence="2">ATCC 700122</strain>
    </source>
</reference>
<feature type="region of interest" description="Disordered" evidence="1">
    <location>
        <begin position="39"/>
        <end position="71"/>
    </location>
</feature>
<dbReference type="EMBL" id="ACUX02000016">
    <property type="protein sequence ID" value="EEZ60720.1"/>
    <property type="molecule type" value="Genomic_DNA"/>
</dbReference>
<gene>
    <name evidence="2" type="ORF">HMPREF0762_01525</name>
</gene>
<evidence type="ECO:0000313" key="3">
    <source>
        <dbReference type="Proteomes" id="UP000006001"/>
    </source>
</evidence>
<proteinExistence type="predicted"/>
<sequence length="71" mass="8089">MQDAWHDAKLSGEENPRKSGIMFIRSMFSINTKGCRIVFDRQPPNTSRGDRYESGEIGSDARRRVVDEKSA</sequence>
<keyword evidence="3" id="KW-1185">Reference proteome</keyword>